<evidence type="ECO:0000256" key="2">
    <source>
        <dbReference type="ARBA" id="ARBA00023180"/>
    </source>
</evidence>
<protein>
    <recommendedName>
        <fullName evidence="5">Ig-like domain-containing protein</fullName>
    </recommendedName>
</protein>
<keyword evidence="3" id="KW-0393">Immunoglobulin domain</keyword>
<dbReference type="Proteomes" id="UP000694422">
    <property type="component" value="Unplaced"/>
</dbReference>
<dbReference type="PROSITE" id="PS50835">
    <property type="entry name" value="IG_LIKE"/>
    <property type="match status" value="1"/>
</dbReference>
<reference evidence="6" key="1">
    <citation type="submission" date="2025-08" db="UniProtKB">
        <authorList>
            <consortium name="Ensembl"/>
        </authorList>
    </citation>
    <scope>IDENTIFICATION</scope>
</reference>
<dbReference type="InterPro" id="IPR050831">
    <property type="entry name" value="CEA_cell_adhesion"/>
</dbReference>
<dbReference type="SMART" id="SM00409">
    <property type="entry name" value="IG"/>
    <property type="match status" value="4"/>
</dbReference>
<evidence type="ECO:0000256" key="3">
    <source>
        <dbReference type="ARBA" id="ARBA00023319"/>
    </source>
</evidence>
<keyword evidence="2" id="KW-0325">Glycoprotein</keyword>
<dbReference type="CDD" id="cd05774">
    <property type="entry name" value="IgV_CEACAM_D1"/>
    <property type="match status" value="1"/>
</dbReference>
<dbReference type="InterPro" id="IPR007110">
    <property type="entry name" value="Ig-like_dom"/>
</dbReference>
<dbReference type="Pfam" id="PF07686">
    <property type="entry name" value="V-set"/>
    <property type="match status" value="2"/>
</dbReference>
<dbReference type="InterPro" id="IPR013106">
    <property type="entry name" value="Ig_V-set"/>
</dbReference>
<dbReference type="GO" id="GO:0002682">
    <property type="term" value="P:regulation of immune system process"/>
    <property type="evidence" value="ECO:0007669"/>
    <property type="project" value="TreeGrafter"/>
</dbReference>
<evidence type="ECO:0000256" key="1">
    <source>
        <dbReference type="ARBA" id="ARBA00022729"/>
    </source>
</evidence>
<dbReference type="SMART" id="SM00408">
    <property type="entry name" value="IGc2"/>
    <property type="match status" value="1"/>
</dbReference>
<dbReference type="InterPro" id="IPR003599">
    <property type="entry name" value="Ig_sub"/>
</dbReference>
<dbReference type="Ensembl" id="ENSSDAT00000007557.1">
    <property type="protein sequence ID" value="ENSSDAP00000006619.1"/>
    <property type="gene ID" value="ENSSDAG00000005626.1"/>
</dbReference>
<sequence length="467" mass="51680">MESSGVLFSKLLTRGHYILKTVSLLTFWNPHPTAQLTIEPVPSDVAEGRDVLLLVHNESGNTVGYSWYRGQVTDRSRLIVSYSNITHSATQGEDTGFYTLRTLNNELRPELATGEIRVHVSLLTFWSPHPTAQLTIEPVPFDAAEGRDVLLLVHNVSRNTVGVSWYRGQITDRSRLIVSYSNITHSATQGPAFSGREIVYPNGSLLFVNLTKEDTGFYTLQTTADNFDTEAATGEIRQSGALMDLYEAPQEVSHEALGPGALSHCIPTVVSRNTVGYSWYRGQVTYRSRLIVSYSNITHSAAQGPAFSGREIVYPNGSLLFVNLTKEDTGFYTLQTTTAIFDTEAATGEIRVHGLVAQPSLRATNTEPHSVAMTCFSDDPGISITWILNSQTLQLTDRMQLSPDHRTLSIDPVRQEDAGEYQCEASNPASSTRSDRYRLAVICEWPPSHPVLPSHISLSRAIIWHQP</sequence>
<dbReference type="InterPro" id="IPR013783">
    <property type="entry name" value="Ig-like_fold"/>
</dbReference>
<dbReference type="Gene3D" id="2.60.40.10">
    <property type="entry name" value="Immunoglobulins"/>
    <property type="match status" value="4"/>
</dbReference>
<dbReference type="Pfam" id="PF00047">
    <property type="entry name" value="ig"/>
    <property type="match status" value="1"/>
</dbReference>
<dbReference type="FunFam" id="2.60.40.10:FF:000244">
    <property type="entry name" value="carcinoembryonic antigen-related cell adhesion molecule 16"/>
    <property type="match status" value="1"/>
</dbReference>
<organism evidence="6 7">
    <name type="scientific">Spermophilus dauricus</name>
    <name type="common">Daurian ground squirrel</name>
    <dbReference type="NCBI Taxonomy" id="99837"/>
    <lineage>
        <taxon>Eukaryota</taxon>
        <taxon>Metazoa</taxon>
        <taxon>Chordata</taxon>
        <taxon>Craniata</taxon>
        <taxon>Vertebrata</taxon>
        <taxon>Euteleostomi</taxon>
        <taxon>Mammalia</taxon>
        <taxon>Eutheria</taxon>
        <taxon>Euarchontoglires</taxon>
        <taxon>Glires</taxon>
        <taxon>Rodentia</taxon>
        <taxon>Sciuromorpha</taxon>
        <taxon>Sciuridae</taxon>
        <taxon>Xerinae</taxon>
        <taxon>Marmotini</taxon>
        <taxon>Spermophilus</taxon>
    </lineage>
</organism>
<evidence type="ECO:0000313" key="7">
    <source>
        <dbReference type="Proteomes" id="UP000694422"/>
    </source>
</evidence>
<keyword evidence="7" id="KW-1185">Reference proteome</keyword>
<accession>A0A8C9PFA1</accession>
<proteinExistence type="inferred from homology"/>
<dbReference type="InterPro" id="IPR003598">
    <property type="entry name" value="Ig_sub2"/>
</dbReference>
<evidence type="ECO:0000259" key="5">
    <source>
        <dbReference type="PROSITE" id="PS50835"/>
    </source>
</evidence>
<dbReference type="AlphaFoldDB" id="A0A8C9PFA1"/>
<dbReference type="SUPFAM" id="SSF48726">
    <property type="entry name" value="Immunoglobulin"/>
    <property type="match status" value="4"/>
</dbReference>
<feature type="domain" description="Ig-like" evidence="5">
    <location>
        <begin position="359"/>
        <end position="440"/>
    </location>
</feature>
<dbReference type="PANTHER" id="PTHR44427:SF1">
    <property type="entry name" value="CARCINOEMBRYONIC ANTIGEN-RELATED CELL ADHESION MOLECULE 1"/>
    <property type="match status" value="1"/>
</dbReference>
<comment type="similarity">
    <text evidence="4">Belongs to the immunoglobulin superfamily. CEA family.</text>
</comment>
<dbReference type="GO" id="GO:1990782">
    <property type="term" value="F:protein tyrosine kinase binding"/>
    <property type="evidence" value="ECO:0007669"/>
    <property type="project" value="TreeGrafter"/>
</dbReference>
<name>A0A8C9PFA1_SPEDA</name>
<dbReference type="PANTHER" id="PTHR44427">
    <property type="entry name" value="CARCINOEMBRYONIC ANTIGEN-RELATED CELL ADHESION MOLECULE 19"/>
    <property type="match status" value="1"/>
</dbReference>
<dbReference type="InterPro" id="IPR036179">
    <property type="entry name" value="Ig-like_dom_sf"/>
</dbReference>
<keyword evidence="1" id="KW-0732">Signal</keyword>
<dbReference type="GO" id="GO:0007165">
    <property type="term" value="P:signal transduction"/>
    <property type="evidence" value="ECO:0007669"/>
    <property type="project" value="TreeGrafter"/>
</dbReference>
<evidence type="ECO:0000256" key="4">
    <source>
        <dbReference type="ARBA" id="ARBA00038222"/>
    </source>
</evidence>
<dbReference type="GO" id="GO:0005886">
    <property type="term" value="C:plasma membrane"/>
    <property type="evidence" value="ECO:0007669"/>
    <property type="project" value="TreeGrafter"/>
</dbReference>
<dbReference type="InterPro" id="IPR013151">
    <property type="entry name" value="Immunoglobulin_dom"/>
</dbReference>
<dbReference type="GO" id="GO:0009986">
    <property type="term" value="C:cell surface"/>
    <property type="evidence" value="ECO:0007669"/>
    <property type="project" value="TreeGrafter"/>
</dbReference>
<reference evidence="6" key="2">
    <citation type="submission" date="2025-09" db="UniProtKB">
        <authorList>
            <consortium name="Ensembl"/>
        </authorList>
    </citation>
    <scope>IDENTIFICATION</scope>
</reference>
<evidence type="ECO:0000313" key="6">
    <source>
        <dbReference type="Ensembl" id="ENSSDAP00000006619.1"/>
    </source>
</evidence>